<dbReference type="Proteomes" id="UP000003973">
    <property type="component" value="Unassembled WGS sequence"/>
</dbReference>
<name>C3X402_9BURK</name>
<gene>
    <name evidence="1" type="ORF">OFAG_01091</name>
</gene>
<sequence>MQKIINEAGKKAIEAFVRENLSGRVSDETVQSYIGMAESQMKIHGGLPSLEISMCFSLTGEPEYLDLEASDVSYKDAILENAEELAGVFGEEIGARLEKAGWVRRESESGECRTATVSAPYDGYLFSVTAVSASPDGKPAFYEVKCLGREASGGPDAAA</sequence>
<evidence type="ECO:0000313" key="1">
    <source>
        <dbReference type="EMBL" id="EEO27939.1"/>
    </source>
</evidence>
<comment type="caution">
    <text evidence="1">The sequence shown here is derived from an EMBL/GenBank/DDBJ whole genome shotgun (WGS) entry which is preliminary data.</text>
</comment>
<evidence type="ECO:0000313" key="2">
    <source>
        <dbReference type="Proteomes" id="UP000003973"/>
    </source>
</evidence>
<protein>
    <submittedName>
        <fullName evidence="1">Uncharacterized protein</fullName>
    </submittedName>
</protein>
<dbReference type="AlphaFoldDB" id="C3X402"/>
<dbReference type="EMBL" id="ACDP02000010">
    <property type="protein sequence ID" value="EEO27939.1"/>
    <property type="molecule type" value="Genomic_DNA"/>
</dbReference>
<keyword evidence="2" id="KW-1185">Reference proteome</keyword>
<organism evidence="1 2">
    <name type="scientific">Oxalobacter paraformigenes</name>
    <dbReference type="NCBI Taxonomy" id="556268"/>
    <lineage>
        <taxon>Bacteria</taxon>
        <taxon>Pseudomonadati</taxon>
        <taxon>Pseudomonadota</taxon>
        <taxon>Betaproteobacteria</taxon>
        <taxon>Burkholderiales</taxon>
        <taxon>Oxalobacteraceae</taxon>
        <taxon>Oxalobacter</taxon>
    </lineage>
</organism>
<reference evidence="1" key="1">
    <citation type="submission" date="2011-10" db="EMBL/GenBank/DDBJ databases">
        <title>The Genome Sequence of Oxalobacter formigenes HOxBLS.</title>
        <authorList>
            <consortium name="The Broad Institute Genome Sequencing Platform"/>
            <person name="Earl A."/>
            <person name="Ward D."/>
            <person name="Feldgarden M."/>
            <person name="Gevers D."/>
            <person name="Allison M.J."/>
            <person name="Humphrey S."/>
            <person name="Young S.K."/>
            <person name="Zeng Q."/>
            <person name="Gargeya S."/>
            <person name="Fitzgerald M."/>
            <person name="Haas B."/>
            <person name="Abouelleil A."/>
            <person name="Alvarado L."/>
            <person name="Arachchi H.M."/>
            <person name="Berlin A."/>
            <person name="Brown A."/>
            <person name="Chapman S.B."/>
            <person name="Chen Z."/>
            <person name="Dunbar C."/>
            <person name="Freedman E."/>
            <person name="Gearin G."/>
            <person name="Goldberg J."/>
            <person name="Griggs A."/>
            <person name="Gujja S."/>
            <person name="Heiman D."/>
            <person name="Howarth C."/>
            <person name="Larson L."/>
            <person name="Lui A."/>
            <person name="MacDonald P.J.P."/>
            <person name="Montmayeur A."/>
            <person name="Murphy C."/>
            <person name="Neiman D."/>
            <person name="Pearson M."/>
            <person name="Priest M."/>
            <person name="Roberts A."/>
            <person name="Saif S."/>
            <person name="Shea T."/>
            <person name="Shenoy N."/>
            <person name="Sisk P."/>
            <person name="Stolte C."/>
            <person name="Sykes S."/>
            <person name="Wortman J."/>
            <person name="Nusbaum C."/>
            <person name="Birren B."/>
        </authorList>
    </citation>
    <scope>NUCLEOTIDE SEQUENCE [LARGE SCALE GENOMIC DNA]</scope>
    <source>
        <strain evidence="1">HOxBLS</strain>
    </source>
</reference>
<proteinExistence type="predicted"/>
<dbReference type="HOGENOM" id="CLU_1659019_0_0_4"/>
<accession>C3X402</accession>
<dbReference type="RefSeq" id="WP_005877289.1">
    <property type="nucleotide sequence ID" value="NZ_CABMNL010000001.1"/>
</dbReference>